<comment type="caution">
    <text evidence="1">The sequence shown here is derived from an EMBL/GenBank/DDBJ whole genome shotgun (WGS) entry which is preliminary data.</text>
</comment>
<keyword evidence="2" id="KW-1185">Reference proteome</keyword>
<accession>A0ACB5R9H3</accession>
<dbReference type="EMBL" id="BROD01000001">
    <property type="protein sequence ID" value="GKX65514.1"/>
    <property type="molecule type" value="Genomic_DNA"/>
</dbReference>
<evidence type="ECO:0000313" key="1">
    <source>
        <dbReference type="EMBL" id="GKX65514.1"/>
    </source>
</evidence>
<reference evidence="1" key="1">
    <citation type="journal article" date="2025" name="Int. J. Syst. Evol. Microbiol.">
        <title>Inconstantimicrobium mannanitabidum sp. nov., a novel member of the family Clostridiaceae isolated from anoxic soil under the treatment of reductive soil disinfestation.</title>
        <authorList>
            <person name="Ueki A."/>
            <person name="Tonouchi A."/>
            <person name="Honma S."/>
            <person name="Kaku N."/>
            <person name="Ueki K."/>
        </authorList>
    </citation>
    <scope>NUCLEOTIDE SEQUENCE</scope>
    <source>
        <strain evidence="1">TW13</strain>
    </source>
</reference>
<sequence>MSLLAELEKKREVNFLKSNLYERIKNNIVVVFSASKGGKKLVKFLRYNNIKVDYILDNNPNAQNTYYEGIEIIAPNLVIEKVNINNTVVFLGSLTYIGEIRKQLLQLGFNRELLISPLNISDRFGYYLSDDIDDRKHIEDNIQEIQKVIELLDDEESIYVYKTIVQSRYENYLNSEKIYADIIIPNQYFDKSIMSLNENETYIDIGAYDGDSITNFLKAVNNKYNKIYAFEPEIGLYELLKKNLNDYMNIEIYNKGLSNVTGKLNFINSDAGSHIIQSAEEADCSIDVIKGDDLKIKSTFIKMDIEGEEINALEGLQETIKKYKPKLAICIYHRNEFKQLWEVPLYIKTLSPDYKIQIRHHGYDTVCYATID</sequence>
<dbReference type="Proteomes" id="UP001058074">
    <property type="component" value="Unassembled WGS sequence"/>
</dbReference>
<evidence type="ECO:0000313" key="2">
    <source>
        <dbReference type="Proteomes" id="UP001058074"/>
    </source>
</evidence>
<gene>
    <name evidence="1" type="ORF">rsdtw13_07720</name>
</gene>
<protein>
    <submittedName>
        <fullName evidence="1">Uncharacterized protein</fullName>
    </submittedName>
</protein>
<proteinExistence type="predicted"/>
<name>A0ACB5R9H3_9CLOT</name>
<organism evidence="1 2">
    <name type="scientific">Inconstantimicrobium mannanitabidum</name>
    <dbReference type="NCBI Taxonomy" id="1604901"/>
    <lineage>
        <taxon>Bacteria</taxon>
        <taxon>Bacillati</taxon>
        <taxon>Bacillota</taxon>
        <taxon>Clostridia</taxon>
        <taxon>Eubacteriales</taxon>
        <taxon>Clostridiaceae</taxon>
        <taxon>Inconstantimicrobium</taxon>
    </lineage>
</organism>